<evidence type="ECO:0000256" key="8">
    <source>
        <dbReference type="ARBA" id="ARBA00023125"/>
    </source>
</evidence>
<keyword evidence="20" id="KW-1185">Reference proteome</keyword>
<dbReference type="Pfam" id="PF12705">
    <property type="entry name" value="PDDEXK_1"/>
    <property type="match status" value="1"/>
</dbReference>
<dbReference type="GO" id="GO:0000725">
    <property type="term" value="P:recombinational repair"/>
    <property type="evidence" value="ECO:0007669"/>
    <property type="project" value="TreeGrafter"/>
</dbReference>
<feature type="domain" description="UvrD-like helicase C-terminal" evidence="18">
    <location>
        <begin position="525"/>
        <end position="804"/>
    </location>
</feature>
<feature type="region of interest" description="Disordered" evidence="16">
    <location>
        <begin position="545"/>
        <end position="564"/>
    </location>
</feature>
<dbReference type="GO" id="GO:0043138">
    <property type="term" value="F:3'-5' DNA helicase activity"/>
    <property type="evidence" value="ECO:0007669"/>
    <property type="project" value="UniProtKB-EC"/>
</dbReference>
<dbReference type="PROSITE" id="PS51198">
    <property type="entry name" value="UVRD_HELICASE_ATP_BIND"/>
    <property type="match status" value="1"/>
</dbReference>
<keyword evidence="8" id="KW-0238">DNA-binding</keyword>
<evidence type="ECO:0000256" key="13">
    <source>
        <dbReference type="ARBA" id="ARBA00034923"/>
    </source>
</evidence>
<evidence type="ECO:0000256" key="5">
    <source>
        <dbReference type="ARBA" id="ARBA00022806"/>
    </source>
</evidence>
<dbReference type="GO" id="GO:0003677">
    <property type="term" value="F:DNA binding"/>
    <property type="evidence" value="ECO:0007669"/>
    <property type="project" value="UniProtKB-KW"/>
</dbReference>
<evidence type="ECO:0000256" key="7">
    <source>
        <dbReference type="ARBA" id="ARBA00022840"/>
    </source>
</evidence>
<evidence type="ECO:0000313" key="19">
    <source>
        <dbReference type="EMBL" id="GEO39455.1"/>
    </source>
</evidence>
<dbReference type="PROSITE" id="PS51217">
    <property type="entry name" value="UVRD_HELICASE_CTER"/>
    <property type="match status" value="1"/>
</dbReference>
<dbReference type="GO" id="GO:0004527">
    <property type="term" value="F:exonuclease activity"/>
    <property type="evidence" value="ECO:0007669"/>
    <property type="project" value="UniProtKB-KW"/>
</dbReference>
<comment type="caution">
    <text evidence="19">The sequence shown here is derived from an EMBL/GenBank/DDBJ whole genome shotgun (WGS) entry which is preliminary data.</text>
</comment>
<evidence type="ECO:0000256" key="15">
    <source>
        <dbReference type="PROSITE-ProRule" id="PRU00560"/>
    </source>
</evidence>
<evidence type="ECO:0000256" key="6">
    <source>
        <dbReference type="ARBA" id="ARBA00022839"/>
    </source>
</evidence>
<evidence type="ECO:0000256" key="11">
    <source>
        <dbReference type="ARBA" id="ARBA00034617"/>
    </source>
</evidence>
<dbReference type="SUPFAM" id="SSF52980">
    <property type="entry name" value="Restriction endonuclease-like"/>
    <property type="match status" value="1"/>
</dbReference>
<keyword evidence="7 15" id="KW-0067">ATP-binding</keyword>
<comment type="catalytic activity">
    <reaction evidence="11">
        <text>Couples ATP hydrolysis with the unwinding of duplex DNA by translocating in the 3'-5' direction.</text>
        <dbReference type="EC" id="5.6.2.4"/>
    </reaction>
</comment>
<keyword evidence="2 15" id="KW-0547">Nucleotide-binding</keyword>
<dbReference type="InterPro" id="IPR000212">
    <property type="entry name" value="DNA_helicase_UvrD/REP"/>
</dbReference>
<comment type="catalytic activity">
    <reaction evidence="14">
        <text>ATP + H2O = ADP + phosphate + H(+)</text>
        <dbReference type="Rhea" id="RHEA:13065"/>
        <dbReference type="ChEBI" id="CHEBI:15377"/>
        <dbReference type="ChEBI" id="CHEBI:15378"/>
        <dbReference type="ChEBI" id="CHEBI:30616"/>
        <dbReference type="ChEBI" id="CHEBI:43474"/>
        <dbReference type="ChEBI" id="CHEBI:456216"/>
        <dbReference type="EC" id="5.6.2.4"/>
    </reaction>
</comment>
<evidence type="ECO:0000256" key="9">
    <source>
        <dbReference type="ARBA" id="ARBA00023204"/>
    </source>
</evidence>
<evidence type="ECO:0000313" key="20">
    <source>
        <dbReference type="Proteomes" id="UP000321523"/>
    </source>
</evidence>
<name>A0A512DSN2_9PROT</name>
<keyword evidence="9" id="KW-0234">DNA repair</keyword>
<dbReference type="InterPro" id="IPR014016">
    <property type="entry name" value="UvrD-like_ATP-bd"/>
</dbReference>
<gene>
    <name evidence="19" type="ORF">SAE02_36030</name>
</gene>
<dbReference type="InterPro" id="IPR038726">
    <property type="entry name" value="PDDEXK_AddAB-type"/>
</dbReference>
<evidence type="ECO:0000256" key="4">
    <source>
        <dbReference type="ARBA" id="ARBA00022801"/>
    </source>
</evidence>
<keyword evidence="6" id="KW-0269">Exonuclease</keyword>
<dbReference type="PANTHER" id="PTHR11070:SF2">
    <property type="entry name" value="ATP-DEPENDENT DNA HELICASE SRS2"/>
    <property type="match status" value="1"/>
</dbReference>
<dbReference type="InterPro" id="IPR011335">
    <property type="entry name" value="Restrct_endonuc-II-like"/>
</dbReference>
<evidence type="ECO:0000256" key="14">
    <source>
        <dbReference type="ARBA" id="ARBA00048988"/>
    </source>
</evidence>
<feature type="compositionally biased region" description="Basic and acidic residues" evidence="16">
    <location>
        <begin position="937"/>
        <end position="948"/>
    </location>
</feature>
<dbReference type="GO" id="GO:0005829">
    <property type="term" value="C:cytosol"/>
    <property type="evidence" value="ECO:0007669"/>
    <property type="project" value="TreeGrafter"/>
</dbReference>
<keyword evidence="3" id="KW-0227">DNA damage</keyword>
<dbReference type="InterPro" id="IPR011604">
    <property type="entry name" value="PDDEXK-like_dom_sf"/>
</dbReference>
<organism evidence="19 20">
    <name type="scientific">Skermanella aerolata</name>
    <dbReference type="NCBI Taxonomy" id="393310"/>
    <lineage>
        <taxon>Bacteria</taxon>
        <taxon>Pseudomonadati</taxon>
        <taxon>Pseudomonadota</taxon>
        <taxon>Alphaproteobacteria</taxon>
        <taxon>Rhodospirillales</taxon>
        <taxon>Azospirillaceae</taxon>
        <taxon>Skermanella</taxon>
    </lineage>
</organism>
<dbReference type="InterPro" id="IPR014017">
    <property type="entry name" value="DNA_helicase_UvrD-like_C"/>
</dbReference>
<keyword evidence="1" id="KW-0540">Nuclease</keyword>
<dbReference type="GO" id="GO:0033202">
    <property type="term" value="C:DNA helicase complex"/>
    <property type="evidence" value="ECO:0007669"/>
    <property type="project" value="TreeGrafter"/>
</dbReference>
<dbReference type="InterPro" id="IPR027417">
    <property type="entry name" value="P-loop_NTPase"/>
</dbReference>
<keyword evidence="5 15" id="KW-0347">Helicase</keyword>
<dbReference type="EC" id="5.6.2.4" evidence="12"/>
<protein>
    <recommendedName>
        <fullName evidence="12">DNA 3'-5' helicase</fullName>
        <ecNumber evidence="12">5.6.2.4</ecNumber>
    </recommendedName>
    <alternativeName>
        <fullName evidence="13">DNA 3'-5' helicase II</fullName>
    </alternativeName>
</protein>
<dbReference type="RefSeq" id="WP_044427838.1">
    <property type="nucleotide sequence ID" value="NZ_BJYZ01000016.1"/>
</dbReference>
<evidence type="ECO:0000256" key="12">
    <source>
        <dbReference type="ARBA" id="ARBA00034808"/>
    </source>
</evidence>
<dbReference type="Proteomes" id="UP000321523">
    <property type="component" value="Unassembled WGS sequence"/>
</dbReference>
<evidence type="ECO:0000256" key="2">
    <source>
        <dbReference type="ARBA" id="ARBA00022741"/>
    </source>
</evidence>
<keyword evidence="4 15" id="KW-0378">Hydrolase</keyword>
<feature type="domain" description="UvrD-like helicase ATP-binding" evidence="17">
    <location>
        <begin position="10"/>
        <end position="494"/>
    </location>
</feature>
<dbReference type="SUPFAM" id="SSF52540">
    <property type="entry name" value="P-loop containing nucleoside triphosphate hydrolases"/>
    <property type="match status" value="1"/>
</dbReference>
<dbReference type="GO" id="GO:0005524">
    <property type="term" value="F:ATP binding"/>
    <property type="evidence" value="ECO:0007669"/>
    <property type="project" value="UniProtKB-UniRule"/>
</dbReference>
<evidence type="ECO:0000259" key="18">
    <source>
        <dbReference type="PROSITE" id="PS51217"/>
    </source>
</evidence>
<evidence type="ECO:0000256" key="1">
    <source>
        <dbReference type="ARBA" id="ARBA00022722"/>
    </source>
</evidence>
<dbReference type="InterPro" id="IPR014151">
    <property type="entry name" value="DNA_helicase_AddA"/>
</dbReference>
<dbReference type="Gene3D" id="3.40.50.300">
    <property type="entry name" value="P-loop containing nucleotide triphosphate hydrolases"/>
    <property type="match status" value="4"/>
</dbReference>
<sequence length="1156" mass="128596">MSVIELPTRAIDPNVKQRSASDPECSVWVGASAGTGKTKVLTDRVLRLMLAGTQPSRILCLTFTKAAAAEMSIRINNTLAQWATLRDDRLEDRLTDLTGARPDADMRTRARRLFAQVVDCPGGMKIQTIHAFCQSLLRRFPLEADLAPQFDVMDERTADELLAAARDTVLARSRFEAGSELGKAVTRLTRDIQQDDFADILKSIAMERGRIRRIIERHGSLSATIDAVFDLLKVPPGADETEILTQACHDGAFDVPGLRDACRALSLGSNTDQERGTGIQAWLDAAESRIERFHDFVKHFLTTEGTPRKTLLTKKPATSNPAALQCLMAEAERLCQIIDRVKSAGVANSTSALLILAEALIETYTQLKADRSRLDYDDLILAAQHLLTKDGVAPWVLFKLDGGLDHILIDEAQDTNPEQWQVVAALAEEFFANAAGSDRIRTLFAVGDEKQSIYSFQRADPAEFARMRGHFQSRVETAEGRWHKIDLEISFRSTAAVLDAVDAVFALQTARDGVAFESSTTIRHVAFRRGHAGLVELWPPVTPQEREAPAPWEPPLTRQRTDSPPARLAAVIADTIRDWLERGEELPARGRAIRPGDVMVLVRRRTGFVEELVRALKERAVPVAGVDRMVLTQQLSIMDLMALANFLLLPEDDLTLATILKSPLIGLTEEQLFDLAHPRKGTLWKALRTHAETGTELRPVHDYLRRLLNETDFIRPFELFARVLNAPCPTDEVSGRRAILKRLGPDAQDPLDEFLSACLAFERSHAPSLQSFLHWLEASEAEIKRELEQGSDRVRIMTVHGSKGLQAPIVFLPDSMGVPTQSPRLLWPEETDGVPLFAPRRAQEDGTCNSARRIADQRRDQEYRRLLYVALTRAEDRLYICGWQGKKEPNDACWYRLAEQALREIGEPCNYDFTALSPQDGWSGEGWRLRGAQSMPAKDDNLDADRETAPSSLPQWARAGAPEEPTPSRPLTPSRPEEPEPAVRSPMGTDNGARFLRGTLIHRLLQTLPDLDPALQEAACRRFLGRSAHNLTQEGQELITNETLAVLRDPTFAPLFGPGSRAEVPVVGVVSSRALSGQIDRLLVTNEAVWIVDYKTNRPPPLVEADVSPVYLRQMAAYRAALSAIYREKPIRCVLLWTDGPRLMELSPGLLDGHAP</sequence>
<evidence type="ECO:0000259" key="17">
    <source>
        <dbReference type="PROSITE" id="PS51198"/>
    </source>
</evidence>
<proteinExistence type="predicted"/>
<reference evidence="19 20" key="1">
    <citation type="submission" date="2019-07" db="EMBL/GenBank/DDBJ databases">
        <title>Whole genome shotgun sequence of Skermanella aerolata NBRC 106429.</title>
        <authorList>
            <person name="Hosoyama A."/>
            <person name="Uohara A."/>
            <person name="Ohji S."/>
            <person name="Ichikawa N."/>
        </authorList>
    </citation>
    <scope>NUCLEOTIDE SEQUENCE [LARGE SCALE GENOMIC DNA]</scope>
    <source>
        <strain evidence="19 20">NBRC 106429</strain>
    </source>
</reference>
<dbReference type="OrthoDB" id="9810135at2"/>
<feature type="region of interest" description="Disordered" evidence="16">
    <location>
        <begin position="935"/>
        <end position="991"/>
    </location>
</feature>
<dbReference type="Pfam" id="PF00580">
    <property type="entry name" value="UvrD-helicase"/>
    <property type="match status" value="1"/>
</dbReference>
<dbReference type="EMBL" id="BJYZ01000016">
    <property type="protein sequence ID" value="GEO39455.1"/>
    <property type="molecule type" value="Genomic_DNA"/>
</dbReference>
<dbReference type="AlphaFoldDB" id="A0A512DSN2"/>
<accession>A0A512DSN2</accession>
<feature type="binding site" evidence="15">
    <location>
        <begin position="31"/>
        <end position="38"/>
    </location>
    <ligand>
        <name>ATP</name>
        <dbReference type="ChEBI" id="CHEBI:30616"/>
    </ligand>
</feature>
<dbReference type="NCBIfam" id="TIGR02784">
    <property type="entry name" value="addA_alphas"/>
    <property type="match status" value="1"/>
</dbReference>
<evidence type="ECO:0000256" key="3">
    <source>
        <dbReference type="ARBA" id="ARBA00022763"/>
    </source>
</evidence>
<keyword evidence="10" id="KW-0413">Isomerase</keyword>
<dbReference type="Pfam" id="PF13361">
    <property type="entry name" value="UvrD_C"/>
    <property type="match status" value="1"/>
</dbReference>
<dbReference type="PANTHER" id="PTHR11070">
    <property type="entry name" value="UVRD / RECB / PCRA DNA HELICASE FAMILY MEMBER"/>
    <property type="match status" value="1"/>
</dbReference>
<evidence type="ECO:0000256" key="16">
    <source>
        <dbReference type="SAM" id="MobiDB-lite"/>
    </source>
</evidence>
<evidence type="ECO:0000256" key="10">
    <source>
        <dbReference type="ARBA" id="ARBA00023235"/>
    </source>
</evidence>
<dbReference type="Gene3D" id="3.90.320.10">
    <property type="match status" value="1"/>
</dbReference>